<name>U6GQC4_EIMAC</name>
<dbReference type="OrthoDB" id="361486at2759"/>
<dbReference type="RefSeq" id="XP_013249282.1">
    <property type="nucleotide sequence ID" value="XM_013393828.1"/>
</dbReference>
<protein>
    <submittedName>
        <fullName evidence="1">Uncharacterized protein</fullName>
    </submittedName>
</protein>
<accession>U6GQC4</accession>
<reference evidence="1" key="2">
    <citation type="submission" date="2013-10" db="EMBL/GenBank/DDBJ databases">
        <authorList>
            <person name="Aslett M."/>
        </authorList>
    </citation>
    <scope>NUCLEOTIDE SEQUENCE [LARGE SCALE GENOMIC DNA]</scope>
    <source>
        <strain evidence="1">Houghton</strain>
    </source>
</reference>
<organism evidence="1 2">
    <name type="scientific">Eimeria acervulina</name>
    <name type="common">Coccidian parasite</name>
    <dbReference type="NCBI Taxonomy" id="5801"/>
    <lineage>
        <taxon>Eukaryota</taxon>
        <taxon>Sar</taxon>
        <taxon>Alveolata</taxon>
        <taxon>Apicomplexa</taxon>
        <taxon>Conoidasida</taxon>
        <taxon>Coccidia</taxon>
        <taxon>Eucoccidiorida</taxon>
        <taxon>Eimeriorina</taxon>
        <taxon>Eimeriidae</taxon>
        <taxon>Eimeria</taxon>
    </lineage>
</organism>
<dbReference type="GeneID" id="25273675"/>
<dbReference type="VEuPathDB" id="ToxoDB:EAH_00056050"/>
<sequence length="76" mass="8801">MWGSFFLSQILCGLTYRQRVPYGVKQTEMYIKAKRQARAAARNARKMKESKGVLMEGRKCLLMSLQQNSGISWWAL</sequence>
<dbReference type="EMBL" id="HG671339">
    <property type="protein sequence ID" value="CDI80804.1"/>
    <property type="molecule type" value="Genomic_DNA"/>
</dbReference>
<dbReference type="InterPro" id="IPR056356">
    <property type="entry name" value="Microp_apicomplexa_17"/>
</dbReference>
<dbReference type="AlphaFoldDB" id="U6GQC4"/>
<reference evidence="1" key="1">
    <citation type="submission" date="2013-10" db="EMBL/GenBank/DDBJ databases">
        <title>Genomic analysis of the causative agents of coccidiosis in chickens.</title>
        <authorList>
            <person name="Reid A.J."/>
            <person name="Blake D."/>
            <person name="Billington K."/>
            <person name="Browne H."/>
            <person name="Dunn M."/>
            <person name="Hung S."/>
            <person name="Kawahara F."/>
            <person name="Miranda-Saavedra D."/>
            <person name="Mourier T."/>
            <person name="Nagra H."/>
            <person name="Otto T.D."/>
            <person name="Rawlings N."/>
            <person name="Sanchez A."/>
            <person name="Sanders M."/>
            <person name="Subramaniam C."/>
            <person name="Tay Y."/>
            <person name="Dear P."/>
            <person name="Doerig C."/>
            <person name="Gruber A."/>
            <person name="Parkinson J."/>
            <person name="Shirley M."/>
            <person name="Wan K.L."/>
            <person name="Berriman M."/>
            <person name="Tomley F."/>
            <person name="Pain A."/>
        </authorList>
    </citation>
    <scope>NUCLEOTIDE SEQUENCE [LARGE SCALE GENOMIC DNA]</scope>
    <source>
        <strain evidence="1">Houghton</strain>
    </source>
</reference>
<dbReference type="Pfam" id="PF23531">
    <property type="entry name" value="Microp_apicomplexa_17"/>
    <property type="match status" value="1"/>
</dbReference>
<proteinExistence type="predicted"/>
<dbReference type="Proteomes" id="UP000018050">
    <property type="component" value="Unassembled WGS sequence"/>
</dbReference>
<keyword evidence="2" id="KW-1185">Reference proteome</keyword>
<evidence type="ECO:0000313" key="1">
    <source>
        <dbReference type="EMBL" id="CDI80804.1"/>
    </source>
</evidence>
<evidence type="ECO:0000313" key="2">
    <source>
        <dbReference type="Proteomes" id="UP000018050"/>
    </source>
</evidence>
<gene>
    <name evidence="1" type="ORF">EAH_00056050</name>
</gene>